<dbReference type="GO" id="GO:0003700">
    <property type="term" value="F:DNA-binding transcription factor activity"/>
    <property type="evidence" value="ECO:0000318"/>
    <property type="project" value="GO_Central"/>
</dbReference>
<keyword evidence="6" id="KW-1185">Reference proteome</keyword>
<evidence type="ECO:0000256" key="2">
    <source>
        <dbReference type="ARBA" id="ARBA00023163"/>
    </source>
</evidence>
<feature type="compositionally biased region" description="Low complexity" evidence="4">
    <location>
        <begin position="7"/>
        <end position="27"/>
    </location>
</feature>
<evidence type="ECO:0000313" key="6">
    <source>
        <dbReference type="Proteomes" id="UP000027120"/>
    </source>
</evidence>
<feature type="short sequence motif" description="VHIID" evidence="3">
    <location>
        <begin position="339"/>
        <end position="343"/>
    </location>
</feature>
<dbReference type="EMBL" id="KK784935">
    <property type="protein sequence ID" value="KDO59927.1"/>
    <property type="molecule type" value="Genomic_DNA"/>
</dbReference>
<dbReference type="GO" id="GO:0043565">
    <property type="term" value="F:sequence-specific DNA binding"/>
    <property type="evidence" value="ECO:0000318"/>
    <property type="project" value="GO_Central"/>
</dbReference>
<proteinExistence type="inferred from homology"/>
<dbReference type="PROSITE" id="PS50985">
    <property type="entry name" value="GRAS"/>
    <property type="match status" value="1"/>
</dbReference>
<dbReference type="SMR" id="A0A067F8W6"/>
<dbReference type="GO" id="GO:0005634">
    <property type="term" value="C:nucleus"/>
    <property type="evidence" value="ECO:0000318"/>
    <property type="project" value="GO_Central"/>
</dbReference>
<dbReference type="GO" id="GO:0006355">
    <property type="term" value="P:regulation of DNA-templated transcription"/>
    <property type="evidence" value="ECO:0000318"/>
    <property type="project" value="GO_Central"/>
</dbReference>
<feature type="region of interest" description="SAW" evidence="3">
    <location>
        <begin position="540"/>
        <end position="608"/>
    </location>
</feature>
<sequence>MRVPLKSQQNSQSQQSPERVSSPNNNNINIINSVNVIARSIGGVSNNNNNNIHSRRPNTTNNINITSPVNSGSKCYEPTSVLELRRSPSPIPEWDRDEHMLRTMDWESFIKDLGGLDDDCSSDVAAPQLQIQHLHPISTDDDSIDHQQQSDFNFNFSSNFNVPAADDVVSLSSSTTQYHNNFPDHHPDAVSNNDNNMIVVNNLGGGFEFDYNYIEELIRAAECLDSNELQVAQMILARLNHSQNLVGSPPVVVAAGKPLQRAAIFFKEALSSLLLSLLNGLTRPTSHLSSSWPEIIQSVRAYKAFTAISPIPMFTHFITTQALLESLFLDRGSGSPPLIHVIDFDIGFGGQYASFMREIADKAAAARHSNYSTSLRITAVVPDDYVTETRLVKANLVQFARELRIGLHVDFVPARSFEMLSFKAVKLMDGEKLAVVLSPTVFRRLGGNSTDNAAAVAAFVTDIRRISPNVVVFTDNEAWGDFGSGTTAPFSFRRNFVTSLEYYTMVFESLDAAAAAMNAGDWARKIETHLLRPKIMAAVEVAGRRVAPWREVFSGAGMRPVQLSQFADFLAECLLAKVQVGGFHVAKRQAELVLCWHHWALVATSAWRC</sequence>
<dbReference type="STRING" id="2711.A0A067F8W6"/>
<evidence type="ECO:0000313" key="5">
    <source>
        <dbReference type="EMBL" id="KDO59927.1"/>
    </source>
</evidence>
<comment type="similarity">
    <text evidence="3">Belongs to the GRAS family.</text>
</comment>
<keyword evidence="2" id="KW-0804">Transcription</keyword>
<keyword evidence="1" id="KW-0805">Transcription regulation</keyword>
<dbReference type="AlphaFoldDB" id="A0A067F8W6"/>
<gene>
    <name evidence="5" type="ORF">CISIN_1g007284mg</name>
</gene>
<comment type="caution">
    <text evidence="3">Lacks conserved residue(s) required for the propagation of feature annotation.</text>
</comment>
<dbReference type="PANTHER" id="PTHR31636">
    <property type="entry name" value="OSJNBA0084A10.13 PROTEIN-RELATED"/>
    <property type="match status" value="1"/>
</dbReference>
<dbReference type="InterPro" id="IPR005202">
    <property type="entry name" value="TF_GRAS"/>
</dbReference>
<evidence type="ECO:0000256" key="1">
    <source>
        <dbReference type="ARBA" id="ARBA00023015"/>
    </source>
</evidence>
<evidence type="ECO:0000256" key="4">
    <source>
        <dbReference type="SAM" id="MobiDB-lite"/>
    </source>
</evidence>
<feature type="region of interest" description="Disordered" evidence="4">
    <location>
        <begin position="1"/>
        <end position="27"/>
    </location>
</feature>
<evidence type="ECO:0000256" key="3">
    <source>
        <dbReference type="PROSITE-ProRule" id="PRU01191"/>
    </source>
</evidence>
<dbReference type="Pfam" id="PF03514">
    <property type="entry name" value="GRAS"/>
    <property type="match status" value="1"/>
</dbReference>
<reference evidence="5 6" key="1">
    <citation type="submission" date="2014-04" db="EMBL/GenBank/DDBJ databases">
        <authorList>
            <consortium name="International Citrus Genome Consortium"/>
            <person name="Gmitter F."/>
            <person name="Chen C."/>
            <person name="Farmerie W."/>
            <person name="Harkins T."/>
            <person name="Desany B."/>
            <person name="Mohiuddin M."/>
            <person name="Kodira C."/>
            <person name="Borodovsky M."/>
            <person name="Lomsadze A."/>
            <person name="Burns P."/>
            <person name="Jenkins J."/>
            <person name="Prochnik S."/>
            <person name="Shu S."/>
            <person name="Chapman J."/>
            <person name="Pitluck S."/>
            <person name="Schmutz J."/>
            <person name="Rokhsar D."/>
        </authorList>
    </citation>
    <scope>NUCLEOTIDE SEQUENCE</scope>
</reference>
<name>A0A067F8W6_CITSI</name>
<dbReference type="Proteomes" id="UP000027120">
    <property type="component" value="Unassembled WGS sequence"/>
</dbReference>
<accession>A0A067F8W6</accession>
<protein>
    <submittedName>
        <fullName evidence="5">Uncharacterized protein</fullName>
    </submittedName>
</protein>
<dbReference type="PaxDb" id="2711-XP_006493843.1"/>
<dbReference type="eggNOG" id="ENOG502QVNG">
    <property type="taxonomic scope" value="Eukaryota"/>
</dbReference>
<feature type="region of interest" description="Leucine repeat II (LRII)" evidence="3">
    <location>
        <begin position="391"/>
        <end position="423"/>
    </location>
</feature>
<organism evidence="5 6">
    <name type="scientific">Citrus sinensis</name>
    <name type="common">Sweet orange</name>
    <name type="synonym">Citrus aurantium var. sinensis</name>
    <dbReference type="NCBI Taxonomy" id="2711"/>
    <lineage>
        <taxon>Eukaryota</taxon>
        <taxon>Viridiplantae</taxon>
        <taxon>Streptophyta</taxon>
        <taxon>Embryophyta</taxon>
        <taxon>Tracheophyta</taxon>
        <taxon>Spermatophyta</taxon>
        <taxon>Magnoliopsida</taxon>
        <taxon>eudicotyledons</taxon>
        <taxon>Gunneridae</taxon>
        <taxon>Pentapetalae</taxon>
        <taxon>rosids</taxon>
        <taxon>malvids</taxon>
        <taxon>Sapindales</taxon>
        <taxon>Rutaceae</taxon>
        <taxon>Aurantioideae</taxon>
        <taxon>Citrus</taxon>
    </lineage>
</organism>